<dbReference type="OrthoDB" id="5595751at2759"/>
<sequence length="106" mass="11595">MEIQHLGETENMSYSGPLLFPCGALKREVLPKRLKETDVPLETITVYQTAQHPDIRPSLTHYFTQFAAIGPTTADAMVAEGLSVSCTAQNPSPQGLAEGIRRVVQQ</sequence>
<evidence type="ECO:0000313" key="2">
    <source>
        <dbReference type="Proteomes" id="UP000228934"/>
    </source>
</evidence>
<dbReference type="Proteomes" id="UP000228934">
    <property type="component" value="Unassembled WGS sequence"/>
</dbReference>
<evidence type="ECO:0008006" key="3">
    <source>
        <dbReference type="Google" id="ProtNLM"/>
    </source>
</evidence>
<proteinExistence type="predicted"/>
<dbReference type="AlphaFoldDB" id="A0A2G9RS01"/>
<keyword evidence="2" id="KW-1185">Reference proteome</keyword>
<reference evidence="2" key="1">
    <citation type="journal article" date="2017" name="Nat. Commun.">
        <title>The North American bullfrog draft genome provides insight into hormonal regulation of long noncoding RNA.</title>
        <authorList>
            <person name="Hammond S.A."/>
            <person name="Warren R.L."/>
            <person name="Vandervalk B.P."/>
            <person name="Kucuk E."/>
            <person name="Khan H."/>
            <person name="Gibb E.A."/>
            <person name="Pandoh P."/>
            <person name="Kirk H."/>
            <person name="Zhao Y."/>
            <person name="Jones M."/>
            <person name="Mungall A.J."/>
            <person name="Coope R."/>
            <person name="Pleasance S."/>
            <person name="Moore R.A."/>
            <person name="Holt R.A."/>
            <person name="Round J.M."/>
            <person name="Ohora S."/>
            <person name="Walle B.V."/>
            <person name="Veldhoen N."/>
            <person name="Helbing C.C."/>
            <person name="Birol I."/>
        </authorList>
    </citation>
    <scope>NUCLEOTIDE SEQUENCE [LARGE SCALE GENOMIC DNA]</scope>
</reference>
<dbReference type="Gene3D" id="3.40.50.10090">
    <property type="match status" value="2"/>
</dbReference>
<protein>
    <recommendedName>
        <fullName evidence="3">Uroporphyrinogen-III synthase</fullName>
    </recommendedName>
</protein>
<organism evidence="1 2">
    <name type="scientific">Aquarana catesbeiana</name>
    <name type="common">American bullfrog</name>
    <name type="synonym">Rana catesbeiana</name>
    <dbReference type="NCBI Taxonomy" id="8400"/>
    <lineage>
        <taxon>Eukaryota</taxon>
        <taxon>Metazoa</taxon>
        <taxon>Chordata</taxon>
        <taxon>Craniata</taxon>
        <taxon>Vertebrata</taxon>
        <taxon>Euteleostomi</taxon>
        <taxon>Amphibia</taxon>
        <taxon>Batrachia</taxon>
        <taxon>Anura</taxon>
        <taxon>Neobatrachia</taxon>
        <taxon>Ranoidea</taxon>
        <taxon>Ranidae</taxon>
        <taxon>Aquarana</taxon>
    </lineage>
</organism>
<dbReference type="EMBL" id="KV935472">
    <property type="protein sequence ID" value="PIO30672.1"/>
    <property type="molecule type" value="Genomic_DNA"/>
</dbReference>
<evidence type="ECO:0000313" key="1">
    <source>
        <dbReference type="EMBL" id="PIO30672.1"/>
    </source>
</evidence>
<dbReference type="GO" id="GO:0006780">
    <property type="term" value="P:uroporphyrinogen III biosynthetic process"/>
    <property type="evidence" value="ECO:0007669"/>
    <property type="project" value="InterPro"/>
</dbReference>
<dbReference type="InterPro" id="IPR039793">
    <property type="entry name" value="UROS/Hem4"/>
</dbReference>
<dbReference type="PANTHER" id="PTHR12390">
    <property type="entry name" value="UROPORPHYRINOGEN III SYNTHASE"/>
    <property type="match status" value="1"/>
</dbReference>
<accession>A0A2G9RS01</accession>
<dbReference type="PANTHER" id="PTHR12390:SF0">
    <property type="entry name" value="UROPORPHYRINOGEN-III SYNTHASE"/>
    <property type="match status" value="1"/>
</dbReference>
<dbReference type="InterPro" id="IPR036108">
    <property type="entry name" value="4pyrrol_syn_uPrphyn_synt_sf"/>
</dbReference>
<gene>
    <name evidence="1" type="ORF">AB205_0118610</name>
</gene>
<dbReference type="GO" id="GO:0005829">
    <property type="term" value="C:cytosol"/>
    <property type="evidence" value="ECO:0007669"/>
    <property type="project" value="TreeGrafter"/>
</dbReference>
<dbReference type="GO" id="GO:0004852">
    <property type="term" value="F:uroporphyrinogen-III synthase activity"/>
    <property type="evidence" value="ECO:0007669"/>
    <property type="project" value="InterPro"/>
</dbReference>
<name>A0A2G9RS01_AQUCT</name>
<dbReference type="SUPFAM" id="SSF69618">
    <property type="entry name" value="HemD-like"/>
    <property type="match status" value="1"/>
</dbReference>